<dbReference type="OrthoDB" id="1767099at2"/>
<gene>
    <name evidence="1" type="ORF">M72_26791</name>
</gene>
<dbReference type="AlphaFoldDB" id="A0A0M6WL87"/>
<dbReference type="SUPFAM" id="SSF101116">
    <property type="entry name" value="Flagellar export chaperone FliS"/>
    <property type="match status" value="1"/>
</dbReference>
<sequence>MENELKKDFTRRLSQCNSGEMIVIIYDIFFAYVDDIRQAHCNGDHDGQKDAIRNAQSVLDELIGSLNFSYPISHNLYKLYMFCKNELSRAMYENRLDGVQEAEHIMHRLYTSFVEAAKQDKSAPLMKNTQQVYAGMTYARGAVNEDYMDVDSHRGFFV</sequence>
<evidence type="ECO:0008006" key="3">
    <source>
        <dbReference type="Google" id="ProtNLM"/>
    </source>
</evidence>
<dbReference type="EMBL" id="CVRR01000013">
    <property type="protein sequence ID" value="CRL36651.1"/>
    <property type="molecule type" value="Genomic_DNA"/>
</dbReference>
<dbReference type="InterPro" id="IPR036584">
    <property type="entry name" value="FliS_sf"/>
</dbReference>
<evidence type="ECO:0000313" key="2">
    <source>
        <dbReference type="Proteomes" id="UP000049979"/>
    </source>
</evidence>
<organism evidence="1 2">
    <name type="scientific">Roseburia faecis</name>
    <dbReference type="NCBI Taxonomy" id="301302"/>
    <lineage>
        <taxon>Bacteria</taxon>
        <taxon>Bacillati</taxon>
        <taxon>Bacillota</taxon>
        <taxon>Clostridia</taxon>
        <taxon>Lachnospirales</taxon>
        <taxon>Lachnospiraceae</taxon>
        <taxon>Roseburia</taxon>
    </lineage>
</organism>
<dbReference type="Pfam" id="PF02561">
    <property type="entry name" value="FliS"/>
    <property type="match status" value="1"/>
</dbReference>
<proteinExistence type="predicted"/>
<evidence type="ECO:0000313" key="1">
    <source>
        <dbReference type="EMBL" id="CRL36651.1"/>
    </source>
</evidence>
<dbReference type="STRING" id="301302.ERS852420_01960"/>
<dbReference type="CDD" id="cd16098">
    <property type="entry name" value="FliS"/>
    <property type="match status" value="1"/>
</dbReference>
<reference evidence="2" key="1">
    <citation type="submission" date="2015-05" db="EMBL/GenBank/DDBJ databases">
        <authorList>
            <consortium name="Pathogen Informatics"/>
        </authorList>
    </citation>
    <scope>NUCLEOTIDE SEQUENCE [LARGE SCALE GENOMIC DNA]</scope>
    <source>
        <strain evidence="2">M72</strain>
    </source>
</reference>
<dbReference type="RefSeq" id="WP_055067571.1">
    <property type="nucleotide sequence ID" value="NZ_CP173697.1"/>
</dbReference>
<dbReference type="Gene3D" id="1.20.120.340">
    <property type="entry name" value="Flagellar protein FliS"/>
    <property type="match status" value="1"/>
</dbReference>
<protein>
    <recommendedName>
        <fullName evidence="3">Flagellar protein FliS</fullName>
    </recommendedName>
</protein>
<name>A0A0M6WL87_9FIRM</name>
<keyword evidence="2" id="KW-1185">Reference proteome</keyword>
<dbReference type="Proteomes" id="UP000049979">
    <property type="component" value="Unassembled WGS sequence"/>
</dbReference>
<dbReference type="InterPro" id="IPR003713">
    <property type="entry name" value="FliS"/>
</dbReference>
<accession>A0A0M6WL87</accession>
<dbReference type="GO" id="GO:0044780">
    <property type="term" value="P:bacterial-type flagellum assembly"/>
    <property type="evidence" value="ECO:0007669"/>
    <property type="project" value="InterPro"/>
</dbReference>